<evidence type="ECO:0000313" key="4">
    <source>
        <dbReference type="Proteomes" id="UP000016923"/>
    </source>
</evidence>
<dbReference type="GO" id="GO:0016874">
    <property type="term" value="F:ligase activity"/>
    <property type="evidence" value="ECO:0007669"/>
    <property type="project" value="UniProtKB-KW"/>
</dbReference>
<dbReference type="PANTHER" id="PTHR10993:SF7">
    <property type="entry name" value="LIPOYLTRANSFERASE 2, MITOCHONDRIAL-RELATED"/>
    <property type="match status" value="1"/>
</dbReference>
<reference evidence="3 4" key="1">
    <citation type="journal article" date="2013" name="BMC Genomics">
        <title>The genome and transcriptome of the pine saprophyte Ophiostoma piceae, and a comparison with the bark beetle-associated pine pathogen Grosmannia clavigera.</title>
        <authorList>
            <person name="Haridas S."/>
            <person name="Wang Y."/>
            <person name="Lim L."/>
            <person name="Massoumi Alamouti S."/>
            <person name="Jackman S."/>
            <person name="Docking R."/>
            <person name="Robertson G."/>
            <person name="Birol I."/>
            <person name="Bohlmann J."/>
            <person name="Breuil C."/>
        </authorList>
    </citation>
    <scope>NUCLEOTIDE SEQUENCE [LARGE SCALE GENOMIC DNA]</scope>
    <source>
        <strain evidence="3 4">UAMH 11346</strain>
    </source>
</reference>
<dbReference type="OrthoDB" id="19908at2759"/>
<sequence>MRLRLVQLPANPAYGLAAAVQELVRRQFLHAKASNAHTLLSMYVQPPPPTIIAFTPTPTYTLGRRQSLELLTDDERARLQAPLESLGANYAPAIEESARGGLTTYHGPGQAVIWPVIDLKAPQFQNYGALTPLTVRAYSRLLETTTQDVLKRRFGLDVYTTDEPGLWIQSPRRRASNQREPNQADVDSAKTEKTEKIEKIEETEERKIAALGVHLRRNISALGVAVNLDTPVTRAPATNNTASPSNPWKRFVPCGIEGKGVSCVADEARLRFGGHVPESWDLSAASFASKWAAAFAQRLGLAEMEVDIADAETVRQLVAHAEELLSVD</sequence>
<dbReference type="OMA" id="TEEPMWY"/>
<dbReference type="PROSITE" id="PS51733">
    <property type="entry name" value="BPL_LPL_CATALYTIC"/>
    <property type="match status" value="1"/>
</dbReference>
<dbReference type="Gene3D" id="3.30.930.10">
    <property type="entry name" value="Bira Bifunctional Protein, Domain 2"/>
    <property type="match status" value="1"/>
</dbReference>
<evidence type="ECO:0000256" key="1">
    <source>
        <dbReference type="SAM" id="MobiDB-lite"/>
    </source>
</evidence>
<dbReference type="HOGENOM" id="CLU_035168_0_2_1"/>
<dbReference type="eggNOG" id="KOG0325">
    <property type="taxonomic scope" value="Eukaryota"/>
</dbReference>
<dbReference type="STRING" id="1262450.S3C0W8"/>
<dbReference type="InterPro" id="IPR045864">
    <property type="entry name" value="aa-tRNA-synth_II/BPL/LPL"/>
</dbReference>
<keyword evidence="3" id="KW-0436">Ligase</keyword>
<feature type="domain" description="BPL/LPL catalytic" evidence="2">
    <location>
        <begin position="45"/>
        <end position="303"/>
    </location>
</feature>
<proteinExistence type="predicted"/>
<organism evidence="3 4">
    <name type="scientific">Ophiostoma piceae (strain UAMH 11346)</name>
    <name type="common">Sap stain fungus</name>
    <dbReference type="NCBI Taxonomy" id="1262450"/>
    <lineage>
        <taxon>Eukaryota</taxon>
        <taxon>Fungi</taxon>
        <taxon>Dikarya</taxon>
        <taxon>Ascomycota</taxon>
        <taxon>Pezizomycotina</taxon>
        <taxon>Sordariomycetes</taxon>
        <taxon>Sordariomycetidae</taxon>
        <taxon>Ophiostomatales</taxon>
        <taxon>Ophiostomataceae</taxon>
        <taxon>Ophiostoma</taxon>
    </lineage>
</organism>
<dbReference type="GO" id="GO:0009249">
    <property type="term" value="P:protein lipoylation"/>
    <property type="evidence" value="ECO:0007669"/>
    <property type="project" value="TreeGrafter"/>
</dbReference>
<dbReference type="Pfam" id="PF21948">
    <property type="entry name" value="LplA-B_cat"/>
    <property type="match status" value="1"/>
</dbReference>
<dbReference type="EMBL" id="KE148153">
    <property type="protein sequence ID" value="EPE06382.1"/>
    <property type="molecule type" value="Genomic_DNA"/>
</dbReference>
<gene>
    <name evidence="3" type="ORF">F503_02510</name>
</gene>
<dbReference type="PANTHER" id="PTHR10993">
    <property type="entry name" value="OCTANOYLTRANSFERASE"/>
    <property type="match status" value="1"/>
</dbReference>
<feature type="region of interest" description="Disordered" evidence="1">
    <location>
        <begin position="167"/>
        <end position="195"/>
    </location>
</feature>
<evidence type="ECO:0000259" key="2">
    <source>
        <dbReference type="PROSITE" id="PS51733"/>
    </source>
</evidence>
<dbReference type="VEuPathDB" id="FungiDB:F503_02510"/>
<dbReference type="SUPFAM" id="SSF55681">
    <property type="entry name" value="Class II aaRS and biotin synthetases"/>
    <property type="match status" value="1"/>
</dbReference>
<keyword evidence="4" id="KW-1185">Reference proteome</keyword>
<accession>S3C0W8</accession>
<dbReference type="GO" id="GO:0033819">
    <property type="term" value="F:lipoyl(octanoyl) transferase activity"/>
    <property type="evidence" value="ECO:0007669"/>
    <property type="project" value="TreeGrafter"/>
</dbReference>
<evidence type="ECO:0000313" key="3">
    <source>
        <dbReference type="EMBL" id="EPE06382.1"/>
    </source>
</evidence>
<protein>
    <submittedName>
        <fullName evidence="3">Biotin lipoate a b protein ligase</fullName>
    </submittedName>
</protein>
<dbReference type="Proteomes" id="UP000016923">
    <property type="component" value="Unassembled WGS sequence"/>
</dbReference>
<dbReference type="InterPro" id="IPR004143">
    <property type="entry name" value="BPL_LPL_catalytic"/>
</dbReference>
<name>S3C0W8_OPHP1</name>
<dbReference type="AlphaFoldDB" id="S3C0W8"/>